<reference evidence="3" key="1">
    <citation type="submission" date="2016-06" db="EMBL/GenBank/DDBJ databases">
        <title>Parallel loss of symbiosis genes in relatives of nitrogen-fixing non-legume Parasponia.</title>
        <authorList>
            <person name="Van Velzen R."/>
            <person name="Holmer R."/>
            <person name="Bu F."/>
            <person name="Rutten L."/>
            <person name="Van Zeijl A."/>
            <person name="Liu W."/>
            <person name="Santuari L."/>
            <person name="Cao Q."/>
            <person name="Sharma T."/>
            <person name="Shen D."/>
            <person name="Roswanjaya Y."/>
            <person name="Wardhani T."/>
            <person name="Kalhor M.S."/>
            <person name="Jansen J."/>
            <person name="Van den Hoogen J."/>
            <person name="Gungor B."/>
            <person name="Hartog M."/>
            <person name="Hontelez J."/>
            <person name="Verver J."/>
            <person name="Yang W.-C."/>
            <person name="Schijlen E."/>
            <person name="Repin R."/>
            <person name="Schilthuizen M."/>
            <person name="Schranz E."/>
            <person name="Heidstra R."/>
            <person name="Miyata K."/>
            <person name="Fedorova E."/>
            <person name="Kohlen W."/>
            <person name="Bisseling T."/>
            <person name="Smit S."/>
            <person name="Geurts R."/>
        </authorList>
    </citation>
    <scope>NUCLEOTIDE SEQUENCE [LARGE SCALE GENOMIC DNA]</scope>
    <source>
        <strain evidence="3">cv. RG33-2</strain>
    </source>
</reference>
<feature type="compositionally biased region" description="Basic and acidic residues" evidence="1">
    <location>
        <begin position="328"/>
        <end position="349"/>
    </location>
</feature>
<dbReference type="OrthoDB" id="2446218at2759"/>
<keyword evidence="3" id="KW-1185">Reference proteome</keyword>
<proteinExistence type="predicted"/>
<evidence type="ECO:0000313" key="3">
    <source>
        <dbReference type="Proteomes" id="UP000237000"/>
    </source>
</evidence>
<evidence type="ECO:0000256" key="1">
    <source>
        <dbReference type="SAM" id="MobiDB-lite"/>
    </source>
</evidence>
<name>A0A2P5E5R0_TREOI</name>
<comment type="caution">
    <text evidence="2">The sequence shown here is derived from an EMBL/GenBank/DDBJ whole genome shotgun (WGS) entry which is preliminary data.</text>
</comment>
<dbReference type="Proteomes" id="UP000237000">
    <property type="component" value="Unassembled WGS sequence"/>
</dbReference>
<evidence type="ECO:0000313" key="2">
    <source>
        <dbReference type="EMBL" id="PON80873.1"/>
    </source>
</evidence>
<protein>
    <submittedName>
        <fullName evidence="2">Uncharacterized protein</fullName>
    </submittedName>
</protein>
<organism evidence="2 3">
    <name type="scientific">Trema orientale</name>
    <name type="common">Charcoal tree</name>
    <name type="synonym">Celtis orientalis</name>
    <dbReference type="NCBI Taxonomy" id="63057"/>
    <lineage>
        <taxon>Eukaryota</taxon>
        <taxon>Viridiplantae</taxon>
        <taxon>Streptophyta</taxon>
        <taxon>Embryophyta</taxon>
        <taxon>Tracheophyta</taxon>
        <taxon>Spermatophyta</taxon>
        <taxon>Magnoliopsida</taxon>
        <taxon>eudicotyledons</taxon>
        <taxon>Gunneridae</taxon>
        <taxon>Pentapetalae</taxon>
        <taxon>rosids</taxon>
        <taxon>fabids</taxon>
        <taxon>Rosales</taxon>
        <taxon>Cannabaceae</taxon>
        <taxon>Trema</taxon>
    </lineage>
</organism>
<dbReference type="PANTHER" id="PTHR38542:SF2">
    <property type="entry name" value="REPLICATION FACTOR A C-TERMINAL DOMAIN-CONTAINING PROTEIN"/>
    <property type="match status" value="1"/>
</dbReference>
<accession>A0A2P5E5R0</accession>
<dbReference type="InParanoid" id="A0A2P5E5R0"/>
<dbReference type="EMBL" id="JXTC01000230">
    <property type="protein sequence ID" value="PON80873.1"/>
    <property type="molecule type" value="Genomic_DNA"/>
</dbReference>
<feature type="region of interest" description="Disordered" evidence="1">
    <location>
        <begin position="328"/>
        <end position="352"/>
    </location>
</feature>
<sequence length="423" mass="47994">MTSAVGWYGPLIDLAKAALHVGHFVQLLVFVHRSTPVQYKLWKGGEVVRRDIQVGDDSRPYFPISIWQKQMGSMALPGHIILLQNVKITKYGEVLEARTVHCSSLLPLIIHPYQSLVSRGMDELVAECRIGIVAKEKLKKVIEWLQRAGSTTFRSKQPHCHPSAQKMHFERNWKLPEERKSKDCVSLSDLSRLTDSCKAVFHASVGEIFFPFTTKILDASEKEKMFISRRLSKAGDTSLATDLICTGCQICGSPLEMQHGSSTFEKEAAPLYCSESSNRLHVVTFIYRPFMLYVWDESEYVPLLVRNKAAELLFGNIKAERVYSSFREQHNDQDAGPKDSTQRDPHGVSKDFSCSSAVDTSLKLKGKQRPIHNINFFVIWLILLKSLLQQGKNSPLKFEVIVNTGLDRENGRFEMVSVWMPCF</sequence>
<dbReference type="PANTHER" id="PTHR38542">
    <property type="entry name" value="OS04G0450500 PROTEIN"/>
    <property type="match status" value="1"/>
</dbReference>
<dbReference type="AlphaFoldDB" id="A0A2P5E5R0"/>
<gene>
    <name evidence="2" type="ORF">TorRG33x02_233690</name>
</gene>